<comment type="caution">
    <text evidence="2">The sequence shown here is derived from an EMBL/GenBank/DDBJ whole genome shotgun (WGS) entry which is preliminary data.</text>
</comment>
<reference evidence="2" key="1">
    <citation type="submission" date="2023-06" db="EMBL/GenBank/DDBJ databases">
        <authorList>
            <consortium name="Lawrence Berkeley National Laboratory"/>
            <person name="Ahrendt S."/>
            <person name="Sahu N."/>
            <person name="Indic B."/>
            <person name="Wong-Bajracharya J."/>
            <person name="Merenyi Z."/>
            <person name="Ke H.-M."/>
            <person name="Monk M."/>
            <person name="Kocsube S."/>
            <person name="Drula E."/>
            <person name="Lipzen A."/>
            <person name="Balint B."/>
            <person name="Henrissat B."/>
            <person name="Andreopoulos B."/>
            <person name="Martin F.M."/>
            <person name="Harder C.B."/>
            <person name="Rigling D."/>
            <person name="Ford K.L."/>
            <person name="Foster G.D."/>
            <person name="Pangilinan J."/>
            <person name="Papanicolaou A."/>
            <person name="Barry K."/>
            <person name="LaButti K."/>
            <person name="Viragh M."/>
            <person name="Koriabine M."/>
            <person name="Yan M."/>
            <person name="Riley R."/>
            <person name="Champramary S."/>
            <person name="Plett K.L."/>
            <person name="Tsai I.J."/>
            <person name="Slot J."/>
            <person name="Sipos G."/>
            <person name="Plett J."/>
            <person name="Nagy L.G."/>
            <person name="Grigoriev I.V."/>
        </authorList>
    </citation>
    <scope>NUCLEOTIDE SEQUENCE</scope>
    <source>
        <strain evidence="2">ICMP 16352</strain>
    </source>
</reference>
<evidence type="ECO:0000313" key="2">
    <source>
        <dbReference type="EMBL" id="KAK0473455.1"/>
    </source>
</evidence>
<name>A0AA39NX22_9AGAR</name>
<evidence type="ECO:0000313" key="3">
    <source>
        <dbReference type="Proteomes" id="UP001175227"/>
    </source>
</evidence>
<dbReference type="EMBL" id="JAUEPR010000033">
    <property type="protein sequence ID" value="KAK0473455.1"/>
    <property type="molecule type" value="Genomic_DNA"/>
</dbReference>
<dbReference type="AlphaFoldDB" id="A0AA39NX22"/>
<keyword evidence="3" id="KW-1185">Reference proteome</keyword>
<proteinExistence type="predicted"/>
<evidence type="ECO:0000256" key="1">
    <source>
        <dbReference type="SAM" id="MobiDB-lite"/>
    </source>
</evidence>
<organism evidence="2 3">
    <name type="scientific">Armillaria novae-zelandiae</name>
    <dbReference type="NCBI Taxonomy" id="153914"/>
    <lineage>
        <taxon>Eukaryota</taxon>
        <taxon>Fungi</taxon>
        <taxon>Dikarya</taxon>
        <taxon>Basidiomycota</taxon>
        <taxon>Agaricomycotina</taxon>
        <taxon>Agaricomycetes</taxon>
        <taxon>Agaricomycetidae</taxon>
        <taxon>Agaricales</taxon>
        <taxon>Marasmiineae</taxon>
        <taxon>Physalacriaceae</taxon>
        <taxon>Armillaria</taxon>
    </lineage>
</organism>
<accession>A0AA39NX22</accession>
<gene>
    <name evidence="2" type="ORF">IW261DRAFT_1423666</name>
</gene>
<feature type="region of interest" description="Disordered" evidence="1">
    <location>
        <begin position="269"/>
        <end position="295"/>
    </location>
</feature>
<protein>
    <submittedName>
        <fullName evidence="2">Uncharacterized protein</fullName>
    </submittedName>
</protein>
<sequence>MPHDGQHHRLEIANPVWCGGVYQGVARLAAPIFEFGIHLSSFSFVPRDYPEALPFVAFPVDTTWGFAPRLEFSGCGFAGMGVFGDYATYGATLCSSRGYSVPFVGSRTLIMELAHYTTRVNAVELDVGTIPTMIISITSLQTIEMIIGSPDVCILGDEDSWLATQQQAPDATVTSHPQHALNTFPIESEKEGAGVGRGWCKVMSALPLDKEELRSIDARLMLHPSGATISRRADYDWWGHIYVRPGGSTRAGGLLQAGIVPQCASAMTGKKAGSAGTSERGADREQLLPESTTSIERTGRVTDAPYLYLQEIDCVGTELGTGQWPGHLHPASPRYPVHIVWIWDWNRDMKLGEHALAEVYDRSREIER</sequence>
<dbReference type="Proteomes" id="UP001175227">
    <property type="component" value="Unassembled WGS sequence"/>
</dbReference>